<sequence>MFFILFLDSKLGYHELNPTNISHFWDELKTVAADHRDNVDDVCDKSSPIPIVMPLTQTQTSWPLSDHDLLVVKKWVSEMALGFLLLGVQYVIGDIVVVWRAWVLFPGRLAVKVTLLICLLGSFVGTFLDIGVLVKRVIKDFDDTGNKIMIVILTVPLIFTNFTATTLIGFKAWHHFHSIERNLGSTNRSSSKALKILLLLIESGLLYLAFWVISTIGFLVLGLTQDSGNIANFNYHVIMPGLVAIYPILINRKWAIASRGKYEAIICSDLVPNSPGNAGSNIRLRFSKWGCTRNASQLEFSKDESLKGLVIILVVAHENNKPDIRASKSEDHYSESGGESQLAFLAANINNSAEVEGNEIEVVPRLS</sequence>
<feature type="transmembrane region" description="Helical" evidence="1">
    <location>
        <begin position="79"/>
        <end position="102"/>
    </location>
</feature>
<reference evidence="2 3" key="1">
    <citation type="journal article" date="2019" name="Nat. Ecol. Evol.">
        <title>Megaphylogeny resolves global patterns of mushroom evolution.</title>
        <authorList>
            <person name="Varga T."/>
            <person name="Krizsan K."/>
            <person name="Foldi C."/>
            <person name="Dima B."/>
            <person name="Sanchez-Garcia M."/>
            <person name="Sanchez-Ramirez S."/>
            <person name="Szollosi G.J."/>
            <person name="Szarkandi J.G."/>
            <person name="Papp V."/>
            <person name="Albert L."/>
            <person name="Andreopoulos W."/>
            <person name="Angelini C."/>
            <person name="Antonin V."/>
            <person name="Barry K.W."/>
            <person name="Bougher N.L."/>
            <person name="Buchanan P."/>
            <person name="Buyck B."/>
            <person name="Bense V."/>
            <person name="Catcheside P."/>
            <person name="Chovatia M."/>
            <person name="Cooper J."/>
            <person name="Damon W."/>
            <person name="Desjardin D."/>
            <person name="Finy P."/>
            <person name="Geml J."/>
            <person name="Haridas S."/>
            <person name="Hughes K."/>
            <person name="Justo A."/>
            <person name="Karasinski D."/>
            <person name="Kautmanova I."/>
            <person name="Kiss B."/>
            <person name="Kocsube S."/>
            <person name="Kotiranta H."/>
            <person name="LaButti K.M."/>
            <person name="Lechner B.E."/>
            <person name="Liimatainen K."/>
            <person name="Lipzen A."/>
            <person name="Lukacs Z."/>
            <person name="Mihaltcheva S."/>
            <person name="Morgado L.N."/>
            <person name="Niskanen T."/>
            <person name="Noordeloos M.E."/>
            <person name="Ohm R.A."/>
            <person name="Ortiz-Santana B."/>
            <person name="Ovrebo C."/>
            <person name="Racz N."/>
            <person name="Riley R."/>
            <person name="Savchenko A."/>
            <person name="Shiryaev A."/>
            <person name="Soop K."/>
            <person name="Spirin V."/>
            <person name="Szebenyi C."/>
            <person name="Tomsovsky M."/>
            <person name="Tulloss R.E."/>
            <person name="Uehling J."/>
            <person name="Grigoriev I.V."/>
            <person name="Vagvolgyi C."/>
            <person name="Papp T."/>
            <person name="Martin F.M."/>
            <person name="Miettinen O."/>
            <person name="Hibbett D.S."/>
            <person name="Nagy L.G."/>
        </authorList>
    </citation>
    <scope>NUCLEOTIDE SEQUENCE [LARGE SCALE GENOMIC DNA]</scope>
    <source>
        <strain evidence="2 3">CBS 962.96</strain>
    </source>
</reference>
<evidence type="ECO:0000313" key="3">
    <source>
        <dbReference type="Proteomes" id="UP000297245"/>
    </source>
</evidence>
<evidence type="ECO:0000313" key="2">
    <source>
        <dbReference type="EMBL" id="THU80958.1"/>
    </source>
</evidence>
<feature type="transmembrane region" description="Helical" evidence="1">
    <location>
        <begin position="233"/>
        <end position="251"/>
    </location>
</feature>
<gene>
    <name evidence="2" type="ORF">K435DRAFT_809477</name>
</gene>
<protein>
    <submittedName>
        <fullName evidence="2">Uncharacterized protein</fullName>
    </submittedName>
</protein>
<evidence type="ECO:0000256" key="1">
    <source>
        <dbReference type="SAM" id="Phobius"/>
    </source>
</evidence>
<accession>A0A4S8KZ89</accession>
<keyword evidence="3" id="KW-1185">Reference proteome</keyword>
<dbReference type="AlphaFoldDB" id="A0A4S8KZ89"/>
<dbReference type="EMBL" id="ML179855">
    <property type="protein sequence ID" value="THU80958.1"/>
    <property type="molecule type" value="Genomic_DNA"/>
</dbReference>
<organism evidence="2 3">
    <name type="scientific">Dendrothele bispora (strain CBS 962.96)</name>
    <dbReference type="NCBI Taxonomy" id="1314807"/>
    <lineage>
        <taxon>Eukaryota</taxon>
        <taxon>Fungi</taxon>
        <taxon>Dikarya</taxon>
        <taxon>Basidiomycota</taxon>
        <taxon>Agaricomycotina</taxon>
        <taxon>Agaricomycetes</taxon>
        <taxon>Agaricomycetidae</taxon>
        <taxon>Agaricales</taxon>
        <taxon>Agaricales incertae sedis</taxon>
        <taxon>Dendrothele</taxon>
    </lineage>
</organism>
<dbReference type="Proteomes" id="UP000297245">
    <property type="component" value="Unassembled WGS sequence"/>
</dbReference>
<name>A0A4S8KZ89_DENBC</name>
<feature type="transmembrane region" description="Helical" evidence="1">
    <location>
        <begin position="109"/>
        <end position="128"/>
    </location>
</feature>
<keyword evidence="1" id="KW-0472">Membrane</keyword>
<keyword evidence="1" id="KW-1133">Transmembrane helix</keyword>
<feature type="transmembrane region" description="Helical" evidence="1">
    <location>
        <begin position="148"/>
        <end position="173"/>
    </location>
</feature>
<keyword evidence="1" id="KW-0812">Transmembrane</keyword>
<proteinExistence type="predicted"/>
<feature type="transmembrane region" description="Helical" evidence="1">
    <location>
        <begin position="194"/>
        <end position="221"/>
    </location>
</feature>